<accession>A0AAC9LQ04</accession>
<keyword evidence="2" id="KW-1185">Reference proteome</keyword>
<evidence type="ECO:0000313" key="1">
    <source>
        <dbReference type="EMBL" id="APY01437.1"/>
    </source>
</evidence>
<dbReference type="AlphaFoldDB" id="A0AAC9LQ04"/>
<dbReference type="Proteomes" id="UP000187506">
    <property type="component" value="Chromosome"/>
</dbReference>
<evidence type="ECO:0000313" key="2">
    <source>
        <dbReference type="Proteomes" id="UP000187506"/>
    </source>
</evidence>
<reference evidence="1 2" key="1">
    <citation type="submission" date="2017-01" db="EMBL/GenBank/DDBJ databases">
        <title>Complete genome of Lacinutrix venerupis DOK2-8 isolated from seawater in Dokdo.</title>
        <authorList>
            <person name="Chi W.-J."/>
            <person name="Kim J.H."/>
        </authorList>
    </citation>
    <scope>NUCLEOTIDE SEQUENCE [LARGE SCALE GENOMIC DNA]</scope>
    <source>
        <strain evidence="1 2">DOK2-8</strain>
    </source>
</reference>
<gene>
    <name evidence="1" type="ORF">BWR22_01880</name>
</gene>
<organism evidence="1 2">
    <name type="scientific">Lacinutrix venerupis</name>
    <dbReference type="NCBI Taxonomy" id="1486034"/>
    <lineage>
        <taxon>Bacteria</taxon>
        <taxon>Pseudomonadati</taxon>
        <taxon>Bacteroidota</taxon>
        <taxon>Flavobacteriia</taxon>
        <taxon>Flavobacteriales</taxon>
        <taxon>Flavobacteriaceae</taxon>
        <taxon>Lacinutrix</taxon>
    </lineage>
</organism>
<dbReference type="KEGG" id="lvn:BWR22_01880"/>
<name>A0AAC9LQ04_9FLAO</name>
<evidence type="ECO:0008006" key="3">
    <source>
        <dbReference type="Google" id="ProtNLM"/>
    </source>
</evidence>
<proteinExistence type="predicted"/>
<dbReference type="EMBL" id="CP019352">
    <property type="protein sequence ID" value="APY01437.1"/>
    <property type="molecule type" value="Genomic_DNA"/>
</dbReference>
<sequence>MDVKTTTNKTIKINSRTEGEDALDTIILKEIKNDSLIISSIYKPLVKNYNDKLSVHKVTSIELLLEIPENLNLYFKSKIGSAKIYGRYKSLFLELHQGNANIFNFLGNAIINTFNGDINLETANATVKAKSKTGSINYNKITSGKNQVQINTINGNINIYKTKK</sequence>
<protein>
    <recommendedName>
        <fullName evidence="3">Adhesin domain-containing protein</fullName>
    </recommendedName>
</protein>